<keyword evidence="6" id="KW-0175">Coiled coil</keyword>
<dbReference type="CDD" id="cd00427">
    <property type="entry name" value="Ribosomal_L29_HIP"/>
    <property type="match status" value="1"/>
</dbReference>
<comment type="similarity">
    <text evidence="1">Belongs to the universal ribosomal protein uL29 family.</text>
</comment>
<feature type="coiled-coil region" evidence="6">
    <location>
        <begin position="7"/>
        <end position="34"/>
    </location>
</feature>
<dbReference type="InterPro" id="IPR001854">
    <property type="entry name" value="Ribosomal_uL29"/>
</dbReference>
<evidence type="ECO:0000256" key="2">
    <source>
        <dbReference type="ARBA" id="ARBA00022980"/>
    </source>
</evidence>
<dbReference type="RefSeq" id="XP_003740397.1">
    <property type="nucleotide sequence ID" value="XM_003740349.2"/>
</dbReference>
<dbReference type="GO" id="GO:0003735">
    <property type="term" value="F:structural constituent of ribosome"/>
    <property type="evidence" value="ECO:0007669"/>
    <property type="project" value="InterPro"/>
</dbReference>
<dbReference type="AlphaFoldDB" id="A0AAJ6QQB4"/>
<dbReference type="SUPFAM" id="SSF46561">
    <property type="entry name" value="Ribosomal protein L29 (L29p)"/>
    <property type="match status" value="1"/>
</dbReference>
<dbReference type="GO" id="GO:0022625">
    <property type="term" value="C:cytosolic large ribosomal subunit"/>
    <property type="evidence" value="ECO:0007669"/>
    <property type="project" value="InterPro"/>
</dbReference>
<dbReference type="Proteomes" id="UP000694867">
    <property type="component" value="Unplaced"/>
</dbReference>
<evidence type="ECO:0000256" key="5">
    <source>
        <dbReference type="ARBA" id="ARBA00035334"/>
    </source>
</evidence>
<dbReference type="GeneID" id="100903450"/>
<keyword evidence="3" id="KW-0687">Ribonucleoprotein</keyword>
<dbReference type="InterPro" id="IPR045059">
    <property type="entry name" value="Ribosomal_uL29_euk"/>
</dbReference>
<dbReference type="GO" id="GO:0000463">
    <property type="term" value="P:maturation of LSU-rRNA from tricistronic rRNA transcript (SSU-rRNA, 5.8S rRNA, LSU-rRNA)"/>
    <property type="evidence" value="ECO:0007669"/>
    <property type="project" value="InterPro"/>
</dbReference>
<dbReference type="NCBIfam" id="TIGR00012">
    <property type="entry name" value="L29"/>
    <property type="match status" value="1"/>
</dbReference>
<evidence type="ECO:0000256" key="3">
    <source>
        <dbReference type="ARBA" id="ARBA00023274"/>
    </source>
</evidence>
<dbReference type="GO" id="GO:0006412">
    <property type="term" value="P:translation"/>
    <property type="evidence" value="ECO:0007669"/>
    <property type="project" value="InterPro"/>
</dbReference>
<evidence type="ECO:0000256" key="7">
    <source>
        <dbReference type="SAM" id="MobiDB-lite"/>
    </source>
</evidence>
<keyword evidence="2 9" id="KW-0689">Ribosomal protein</keyword>
<name>A0AAJ6QQB4_9ACAR</name>
<dbReference type="Gene3D" id="6.10.250.3450">
    <property type="match status" value="1"/>
</dbReference>
<reference evidence="9" key="1">
    <citation type="submission" date="2025-08" db="UniProtKB">
        <authorList>
            <consortium name="RefSeq"/>
        </authorList>
    </citation>
    <scope>IDENTIFICATION</scope>
</reference>
<evidence type="ECO:0000256" key="1">
    <source>
        <dbReference type="ARBA" id="ARBA00009254"/>
    </source>
</evidence>
<proteinExistence type="inferred from homology"/>
<dbReference type="FunFam" id="6.10.250.3450:FF:000001">
    <property type="entry name" value="60S ribosomal protein L35"/>
    <property type="match status" value="1"/>
</dbReference>
<dbReference type="PANTHER" id="PTHR45722:SF2">
    <property type="entry name" value="LARGE RIBOSOMAL SUBUNIT PROTEIN UL29-RELATED"/>
    <property type="match status" value="1"/>
</dbReference>
<organism evidence="8 9">
    <name type="scientific">Galendromus occidentalis</name>
    <name type="common">western predatory mite</name>
    <dbReference type="NCBI Taxonomy" id="34638"/>
    <lineage>
        <taxon>Eukaryota</taxon>
        <taxon>Metazoa</taxon>
        <taxon>Ecdysozoa</taxon>
        <taxon>Arthropoda</taxon>
        <taxon>Chelicerata</taxon>
        <taxon>Arachnida</taxon>
        <taxon>Acari</taxon>
        <taxon>Parasitiformes</taxon>
        <taxon>Mesostigmata</taxon>
        <taxon>Gamasina</taxon>
        <taxon>Phytoseioidea</taxon>
        <taxon>Phytoseiidae</taxon>
        <taxon>Typhlodrominae</taxon>
        <taxon>Galendromus</taxon>
    </lineage>
</organism>
<evidence type="ECO:0000313" key="8">
    <source>
        <dbReference type="Proteomes" id="UP000694867"/>
    </source>
</evidence>
<dbReference type="GO" id="GO:0003729">
    <property type="term" value="F:mRNA binding"/>
    <property type="evidence" value="ECO:0007669"/>
    <property type="project" value="TreeGrafter"/>
</dbReference>
<sequence length="123" mass="14628">MTKLRAAELRGMKKEDLEKKLDELKSELSNLRNAKVTGANASKVAKIRMTRKNISRLLTIMTEVQRENLVKFYRNKKRVPLDLRLKRTRAQRRALTPYEQSIKSRKQRRREATYPRRKYAVKA</sequence>
<dbReference type="PANTHER" id="PTHR45722">
    <property type="entry name" value="60S RIBOSOMAL PROTEIN L35"/>
    <property type="match status" value="1"/>
</dbReference>
<dbReference type="HAMAP" id="MF_00374">
    <property type="entry name" value="Ribosomal_uL29"/>
    <property type="match status" value="1"/>
</dbReference>
<dbReference type="CTD" id="11224"/>
<gene>
    <name evidence="9" type="primary">LOC100903450</name>
</gene>
<evidence type="ECO:0000313" key="9">
    <source>
        <dbReference type="RefSeq" id="XP_003740397.1"/>
    </source>
</evidence>
<accession>A0AAJ6QQB4</accession>
<feature type="region of interest" description="Disordered" evidence="7">
    <location>
        <begin position="92"/>
        <end position="123"/>
    </location>
</feature>
<feature type="compositionally biased region" description="Basic residues" evidence="7">
    <location>
        <begin position="103"/>
        <end position="123"/>
    </location>
</feature>
<protein>
    <recommendedName>
        <fullName evidence="4">Large ribosomal subunit protein uL29</fullName>
    </recommendedName>
    <alternativeName>
        <fullName evidence="5">60S ribosomal protein L35</fullName>
    </alternativeName>
</protein>
<dbReference type="FunFam" id="1.10.287.310:FF:000002">
    <property type="entry name" value="60S ribosomal protein L35"/>
    <property type="match status" value="1"/>
</dbReference>
<evidence type="ECO:0000256" key="4">
    <source>
        <dbReference type="ARBA" id="ARBA00035204"/>
    </source>
</evidence>
<evidence type="ECO:0000256" key="6">
    <source>
        <dbReference type="SAM" id="Coils"/>
    </source>
</evidence>
<dbReference type="Pfam" id="PF00831">
    <property type="entry name" value="Ribosomal_L29"/>
    <property type="match status" value="1"/>
</dbReference>
<dbReference type="InterPro" id="IPR036049">
    <property type="entry name" value="Ribosomal_uL29_sf"/>
</dbReference>
<keyword evidence="8" id="KW-1185">Reference proteome</keyword>
<dbReference type="Gene3D" id="1.10.287.310">
    <property type="match status" value="1"/>
</dbReference>
<dbReference type="KEGG" id="goe:100903450"/>